<keyword evidence="10 12" id="KW-0472">Membrane</keyword>
<proteinExistence type="predicted"/>
<feature type="transmembrane region" description="Helical" evidence="12">
    <location>
        <begin position="190"/>
        <end position="212"/>
    </location>
</feature>
<evidence type="ECO:0000313" key="15">
    <source>
        <dbReference type="EMBL" id="MDA0184092.1"/>
    </source>
</evidence>
<dbReference type="CDD" id="cd00075">
    <property type="entry name" value="HATPase"/>
    <property type="match status" value="1"/>
</dbReference>
<dbReference type="RefSeq" id="WP_270028509.1">
    <property type="nucleotide sequence ID" value="NZ_JAPDDP010000068.1"/>
</dbReference>
<comment type="catalytic activity">
    <reaction evidence="1">
        <text>ATP + protein L-histidine = ADP + protein N-phospho-L-histidine.</text>
        <dbReference type="EC" id="2.7.13.3"/>
    </reaction>
</comment>
<keyword evidence="11" id="KW-0175">Coiled coil</keyword>
<dbReference type="PROSITE" id="PS50885">
    <property type="entry name" value="HAMP"/>
    <property type="match status" value="1"/>
</dbReference>
<dbReference type="EC" id="2.7.13.3" evidence="3"/>
<comment type="caution">
    <text evidence="15">The sequence shown here is derived from an EMBL/GenBank/DDBJ whole genome shotgun (WGS) entry which is preliminary data.</text>
</comment>
<dbReference type="InterPro" id="IPR003660">
    <property type="entry name" value="HAMP_dom"/>
</dbReference>
<dbReference type="Proteomes" id="UP001147653">
    <property type="component" value="Unassembled WGS sequence"/>
</dbReference>
<dbReference type="PANTHER" id="PTHR45436">
    <property type="entry name" value="SENSOR HISTIDINE KINASE YKOH"/>
    <property type="match status" value="1"/>
</dbReference>
<dbReference type="CDD" id="cd06225">
    <property type="entry name" value="HAMP"/>
    <property type="match status" value="1"/>
</dbReference>
<evidence type="ECO:0000256" key="5">
    <source>
        <dbReference type="ARBA" id="ARBA00022679"/>
    </source>
</evidence>
<dbReference type="SUPFAM" id="SSF55874">
    <property type="entry name" value="ATPase domain of HSP90 chaperone/DNA topoisomerase II/histidine kinase"/>
    <property type="match status" value="1"/>
</dbReference>
<accession>A0A9X3NME1</accession>
<protein>
    <recommendedName>
        <fullName evidence="3">histidine kinase</fullName>
        <ecNumber evidence="3">2.7.13.3</ecNumber>
    </recommendedName>
</protein>
<sequence>MIRTALRGLRGRLLLAFVATSAVTLAIAVAITLGPLQDQLRDQNRKQLQTATENLRMKFGDAVRAGADKGTKRGNLVTSRLENRYTELVEPGYDLRERTGARVLVTDNQLTSTNGKSLFLFDTDPTVDESAALAIALRARREGLSQTVLRDDTLTFAMPLFDDDEIVGVAVAQRSLADVASTVALVRNRFLISAAVGLAVAIGLGLALSGTLTRRLKRLQRAALRITAEGPEAPPPIDRGRDEVGDLARAINRMQDELRRQEAARRSFVSTASHELRTPLTMLQGTMELLDEDLREGGDLTDAQEQVASARRELRRLSVLASELLDLSRLDAAVLLRSEPVELGEIARAVAAEFELHASERGTVLDVESPGPCWALGDPAACARVVRILIDNALRYAPAGEPILISTSHRHDTVILRVADRGPGVPAEERDRIFERFHRGKATSEVSGFGLGLAIGRELAERMDGTLGLEDADQGAQFALTLPASASSRRPSPAPGSAAAA</sequence>
<dbReference type="PRINTS" id="PR00344">
    <property type="entry name" value="BCTRLSENSOR"/>
</dbReference>
<name>A0A9X3NME1_9ACTN</name>
<evidence type="ECO:0000256" key="7">
    <source>
        <dbReference type="ARBA" id="ARBA00022777"/>
    </source>
</evidence>
<dbReference type="InterPro" id="IPR003661">
    <property type="entry name" value="HisK_dim/P_dom"/>
</dbReference>
<dbReference type="InterPro" id="IPR003594">
    <property type="entry name" value="HATPase_dom"/>
</dbReference>
<dbReference type="InterPro" id="IPR004358">
    <property type="entry name" value="Sig_transdc_His_kin-like_C"/>
</dbReference>
<dbReference type="PANTHER" id="PTHR45436:SF5">
    <property type="entry name" value="SENSOR HISTIDINE KINASE TRCS"/>
    <property type="match status" value="1"/>
</dbReference>
<evidence type="ECO:0000256" key="4">
    <source>
        <dbReference type="ARBA" id="ARBA00022553"/>
    </source>
</evidence>
<feature type="domain" description="Histidine kinase" evidence="13">
    <location>
        <begin position="271"/>
        <end position="486"/>
    </location>
</feature>
<evidence type="ECO:0000259" key="13">
    <source>
        <dbReference type="PROSITE" id="PS50109"/>
    </source>
</evidence>
<reference evidence="15" key="1">
    <citation type="submission" date="2022-10" db="EMBL/GenBank/DDBJ databases">
        <title>The WGS of Solirubrobacter phytolaccae KCTC 29190.</title>
        <authorList>
            <person name="Jiang Z."/>
        </authorList>
    </citation>
    <scope>NUCLEOTIDE SEQUENCE</scope>
    <source>
        <strain evidence="15">KCTC 29190</strain>
    </source>
</reference>
<dbReference type="InterPro" id="IPR036890">
    <property type="entry name" value="HATPase_C_sf"/>
</dbReference>
<dbReference type="InterPro" id="IPR036097">
    <property type="entry name" value="HisK_dim/P_sf"/>
</dbReference>
<keyword evidence="8 12" id="KW-1133">Transmembrane helix</keyword>
<organism evidence="15 16">
    <name type="scientific">Solirubrobacter phytolaccae</name>
    <dbReference type="NCBI Taxonomy" id="1404360"/>
    <lineage>
        <taxon>Bacteria</taxon>
        <taxon>Bacillati</taxon>
        <taxon>Actinomycetota</taxon>
        <taxon>Thermoleophilia</taxon>
        <taxon>Solirubrobacterales</taxon>
        <taxon>Solirubrobacteraceae</taxon>
        <taxon>Solirubrobacter</taxon>
    </lineage>
</organism>
<dbReference type="SUPFAM" id="SSF158472">
    <property type="entry name" value="HAMP domain-like"/>
    <property type="match status" value="1"/>
</dbReference>
<dbReference type="CDD" id="cd00082">
    <property type="entry name" value="HisKA"/>
    <property type="match status" value="1"/>
</dbReference>
<dbReference type="InterPro" id="IPR050428">
    <property type="entry name" value="TCS_sensor_his_kinase"/>
</dbReference>
<evidence type="ECO:0000256" key="3">
    <source>
        <dbReference type="ARBA" id="ARBA00012438"/>
    </source>
</evidence>
<dbReference type="GO" id="GO:0000155">
    <property type="term" value="F:phosphorelay sensor kinase activity"/>
    <property type="evidence" value="ECO:0007669"/>
    <property type="project" value="InterPro"/>
</dbReference>
<comment type="subcellular location">
    <subcellularLocation>
        <location evidence="2">Cell membrane</location>
    </subcellularLocation>
</comment>
<dbReference type="Gene3D" id="3.30.565.10">
    <property type="entry name" value="Histidine kinase-like ATPase, C-terminal domain"/>
    <property type="match status" value="1"/>
</dbReference>
<keyword evidence="9" id="KW-0902">Two-component regulatory system</keyword>
<dbReference type="Pfam" id="PF00672">
    <property type="entry name" value="HAMP"/>
    <property type="match status" value="1"/>
</dbReference>
<evidence type="ECO:0000256" key="1">
    <source>
        <dbReference type="ARBA" id="ARBA00000085"/>
    </source>
</evidence>
<dbReference type="SUPFAM" id="SSF47384">
    <property type="entry name" value="Homodimeric domain of signal transducing histidine kinase"/>
    <property type="match status" value="1"/>
</dbReference>
<evidence type="ECO:0000313" key="16">
    <source>
        <dbReference type="Proteomes" id="UP001147653"/>
    </source>
</evidence>
<dbReference type="GO" id="GO:0005886">
    <property type="term" value="C:plasma membrane"/>
    <property type="evidence" value="ECO:0007669"/>
    <property type="project" value="UniProtKB-SubCell"/>
</dbReference>
<evidence type="ECO:0000256" key="9">
    <source>
        <dbReference type="ARBA" id="ARBA00023012"/>
    </source>
</evidence>
<evidence type="ECO:0000256" key="2">
    <source>
        <dbReference type="ARBA" id="ARBA00004236"/>
    </source>
</evidence>
<evidence type="ECO:0000256" key="11">
    <source>
        <dbReference type="SAM" id="Coils"/>
    </source>
</evidence>
<dbReference type="InterPro" id="IPR005467">
    <property type="entry name" value="His_kinase_dom"/>
</dbReference>
<gene>
    <name evidence="15" type="ORF">OJ997_27535</name>
</gene>
<feature type="coiled-coil region" evidence="11">
    <location>
        <begin position="237"/>
        <end position="264"/>
    </location>
</feature>
<keyword evidence="5" id="KW-0808">Transferase</keyword>
<keyword evidence="4" id="KW-0597">Phosphoprotein</keyword>
<dbReference type="SMART" id="SM00388">
    <property type="entry name" value="HisKA"/>
    <property type="match status" value="1"/>
</dbReference>
<dbReference type="PROSITE" id="PS50109">
    <property type="entry name" value="HIS_KIN"/>
    <property type="match status" value="1"/>
</dbReference>
<evidence type="ECO:0000256" key="6">
    <source>
        <dbReference type="ARBA" id="ARBA00022692"/>
    </source>
</evidence>
<dbReference type="Gene3D" id="1.10.287.130">
    <property type="match status" value="1"/>
</dbReference>
<evidence type="ECO:0000256" key="12">
    <source>
        <dbReference type="SAM" id="Phobius"/>
    </source>
</evidence>
<dbReference type="Pfam" id="PF02518">
    <property type="entry name" value="HATPase_c"/>
    <property type="match status" value="1"/>
</dbReference>
<keyword evidence="7 15" id="KW-0418">Kinase</keyword>
<dbReference type="Pfam" id="PF00512">
    <property type="entry name" value="HisKA"/>
    <property type="match status" value="1"/>
</dbReference>
<keyword evidence="6 12" id="KW-0812">Transmembrane</keyword>
<dbReference type="AlphaFoldDB" id="A0A9X3NME1"/>
<keyword evidence="16" id="KW-1185">Reference proteome</keyword>
<dbReference type="FunFam" id="1.10.287.130:FF:000001">
    <property type="entry name" value="Two-component sensor histidine kinase"/>
    <property type="match status" value="1"/>
</dbReference>
<evidence type="ECO:0000256" key="8">
    <source>
        <dbReference type="ARBA" id="ARBA00022989"/>
    </source>
</evidence>
<dbReference type="SMART" id="SM00387">
    <property type="entry name" value="HATPase_c"/>
    <property type="match status" value="1"/>
</dbReference>
<dbReference type="EMBL" id="JAPDDP010000068">
    <property type="protein sequence ID" value="MDA0184092.1"/>
    <property type="molecule type" value="Genomic_DNA"/>
</dbReference>
<dbReference type="SMART" id="SM00304">
    <property type="entry name" value="HAMP"/>
    <property type="match status" value="1"/>
</dbReference>
<feature type="domain" description="HAMP" evidence="14">
    <location>
        <begin position="210"/>
        <end position="263"/>
    </location>
</feature>
<evidence type="ECO:0000256" key="10">
    <source>
        <dbReference type="ARBA" id="ARBA00023136"/>
    </source>
</evidence>
<dbReference type="Gene3D" id="6.10.340.10">
    <property type="match status" value="1"/>
</dbReference>
<evidence type="ECO:0000259" key="14">
    <source>
        <dbReference type="PROSITE" id="PS50885"/>
    </source>
</evidence>